<evidence type="ECO:0000259" key="1">
    <source>
        <dbReference type="Pfam" id="PF12776"/>
    </source>
</evidence>
<sequence length="164" mass="19248">MVYSYDYFYQNSLFYSSCWSKDTEITFVNALIEHKRAGNFHRDGNNCRAVLCMLYDVHKVHGRKVQYDVGQKKVKKLKERHATFSWIINLPGVVVNHERRYVVAEDHIWEIICKARVLGKCYVNMYEDMLEEMCVLLAPDRPIEGLGDGTEEVDPLDDFVMMLE</sequence>
<dbReference type="EMBL" id="JACGWO010000008">
    <property type="protein sequence ID" value="KAK4421757.1"/>
    <property type="molecule type" value="Genomic_DNA"/>
</dbReference>
<evidence type="ECO:0000313" key="2">
    <source>
        <dbReference type="EMBL" id="KAK4421757.1"/>
    </source>
</evidence>
<organism evidence="2 3">
    <name type="scientific">Sesamum alatum</name>
    <dbReference type="NCBI Taxonomy" id="300844"/>
    <lineage>
        <taxon>Eukaryota</taxon>
        <taxon>Viridiplantae</taxon>
        <taxon>Streptophyta</taxon>
        <taxon>Embryophyta</taxon>
        <taxon>Tracheophyta</taxon>
        <taxon>Spermatophyta</taxon>
        <taxon>Magnoliopsida</taxon>
        <taxon>eudicotyledons</taxon>
        <taxon>Gunneridae</taxon>
        <taxon>Pentapetalae</taxon>
        <taxon>asterids</taxon>
        <taxon>lamiids</taxon>
        <taxon>Lamiales</taxon>
        <taxon>Pedaliaceae</taxon>
        <taxon>Sesamum</taxon>
    </lineage>
</organism>
<dbReference type="Pfam" id="PF12776">
    <property type="entry name" value="Myb_DNA-bind_3"/>
    <property type="match status" value="1"/>
</dbReference>
<dbReference type="Proteomes" id="UP001293254">
    <property type="component" value="Unassembled WGS sequence"/>
</dbReference>
<protein>
    <recommendedName>
        <fullName evidence="1">Myb/SANT-like domain-containing protein</fullName>
    </recommendedName>
</protein>
<feature type="domain" description="Myb/SANT-like" evidence="1">
    <location>
        <begin position="19"/>
        <end position="110"/>
    </location>
</feature>
<name>A0AAE2CH00_9LAMI</name>
<proteinExistence type="predicted"/>
<accession>A0AAE2CH00</accession>
<gene>
    <name evidence="2" type="ORF">Salat_2126300</name>
</gene>
<reference evidence="2" key="1">
    <citation type="submission" date="2020-06" db="EMBL/GenBank/DDBJ databases">
        <authorList>
            <person name="Li T."/>
            <person name="Hu X."/>
            <person name="Zhang T."/>
            <person name="Song X."/>
            <person name="Zhang H."/>
            <person name="Dai N."/>
            <person name="Sheng W."/>
            <person name="Hou X."/>
            <person name="Wei L."/>
        </authorList>
    </citation>
    <scope>NUCLEOTIDE SEQUENCE</scope>
    <source>
        <strain evidence="2">3651</strain>
        <tissue evidence="2">Leaf</tissue>
    </source>
</reference>
<reference evidence="2" key="2">
    <citation type="journal article" date="2024" name="Plant">
        <title>Genomic evolution and insights into agronomic trait innovations of Sesamum species.</title>
        <authorList>
            <person name="Miao H."/>
            <person name="Wang L."/>
            <person name="Qu L."/>
            <person name="Liu H."/>
            <person name="Sun Y."/>
            <person name="Le M."/>
            <person name="Wang Q."/>
            <person name="Wei S."/>
            <person name="Zheng Y."/>
            <person name="Lin W."/>
            <person name="Duan Y."/>
            <person name="Cao H."/>
            <person name="Xiong S."/>
            <person name="Wang X."/>
            <person name="Wei L."/>
            <person name="Li C."/>
            <person name="Ma Q."/>
            <person name="Ju M."/>
            <person name="Zhao R."/>
            <person name="Li G."/>
            <person name="Mu C."/>
            <person name="Tian Q."/>
            <person name="Mei H."/>
            <person name="Zhang T."/>
            <person name="Gao T."/>
            <person name="Zhang H."/>
        </authorList>
    </citation>
    <scope>NUCLEOTIDE SEQUENCE</scope>
    <source>
        <strain evidence="2">3651</strain>
    </source>
</reference>
<evidence type="ECO:0000313" key="3">
    <source>
        <dbReference type="Proteomes" id="UP001293254"/>
    </source>
</evidence>
<dbReference type="InterPro" id="IPR024752">
    <property type="entry name" value="Myb/SANT-like_dom"/>
</dbReference>
<keyword evidence="3" id="KW-1185">Reference proteome</keyword>
<comment type="caution">
    <text evidence="2">The sequence shown here is derived from an EMBL/GenBank/DDBJ whole genome shotgun (WGS) entry which is preliminary data.</text>
</comment>
<dbReference type="AlphaFoldDB" id="A0AAE2CH00"/>